<dbReference type="Gene3D" id="3.80.10.10">
    <property type="entry name" value="Ribonuclease Inhibitor"/>
    <property type="match status" value="2"/>
</dbReference>
<dbReference type="PRINTS" id="PR00364">
    <property type="entry name" value="DISEASERSIST"/>
</dbReference>
<evidence type="ECO:0000256" key="6">
    <source>
        <dbReference type="ARBA" id="ARBA00023027"/>
    </source>
</evidence>
<dbReference type="STRING" id="29730.A0A0D2RTZ4"/>
<evidence type="ECO:0000313" key="10">
    <source>
        <dbReference type="Proteomes" id="UP000032304"/>
    </source>
</evidence>
<organism evidence="9 10">
    <name type="scientific">Gossypium raimondii</name>
    <name type="common">Peruvian cotton</name>
    <name type="synonym">Gossypium klotzschianum subsp. raimondii</name>
    <dbReference type="NCBI Taxonomy" id="29730"/>
    <lineage>
        <taxon>Eukaryota</taxon>
        <taxon>Viridiplantae</taxon>
        <taxon>Streptophyta</taxon>
        <taxon>Embryophyta</taxon>
        <taxon>Tracheophyta</taxon>
        <taxon>Spermatophyta</taxon>
        <taxon>Magnoliopsida</taxon>
        <taxon>eudicotyledons</taxon>
        <taxon>Gunneridae</taxon>
        <taxon>Pentapetalae</taxon>
        <taxon>rosids</taxon>
        <taxon>malvids</taxon>
        <taxon>Malvales</taxon>
        <taxon>Malvaceae</taxon>
        <taxon>Malvoideae</taxon>
        <taxon>Gossypium</taxon>
    </lineage>
</organism>
<keyword evidence="10" id="KW-1185">Reference proteome</keyword>
<evidence type="ECO:0000256" key="1">
    <source>
        <dbReference type="ARBA" id="ARBA00011982"/>
    </source>
</evidence>
<dbReference type="OMA" id="RSKNYWE"/>
<sequence length="1224" mass="140245">MASSSSYSTLMKYHVFLSFRGEDTRLNFTTHLLQALEDKGLDVSFDEEKLERGEQLSQALSRAIAVSNISIIVLSEDYASSKSCLVELSDIMDRYRVGQQIVRPIFYHVNPSDVENIGGSFKKSFDEHETRRSVDEVKQWKTAFAEVGKLEGWHIDGSISDRPETQSIEDIVAYVMQKLMKHQVFLSLGEDTRLNFSNHLVNALEKVGINVFPDNETLKKGEKLPPTYSRAISASNLSILVLSKAYASSESRLDELSDIMDRKHNPTDKHIVLPVFYHVDPSDVRNSGGHFKTSFEEHESEQPADRVEQWKTAFAEVGKLKGWHIEGGKFDRPETAYIKDVVEDVIKKLTNIGFESASEELVGIEYQKNAILKLIKQKDCRVIGLWGMGGQGKSTLAEAVYKKLSSEFESHWYLQNVREEIKKQGKESLRNEFLSKLLKSNVDISTPTIGPSFSQERLNMKKVLVVLDDVDDSDQIVCMGVKHFGYGSKTIITSRDRQVLESGGADTIHEVKGLNENDSLQLFSTFAFKQLNPAVGFQDLSRRFVKYTQGNPLALKVLGSDLNKRSKNYWESKVEKLKDCPPEKKISETLKSSYDGLDLVEQNIFLDIACFFKGEPLEKTKLFLSGCYKGAECGINKLVDKCLINVSYKELSDFYFGYEISMHDMLEEMGKDIVCQESKTLGKCSRLWNPKHVEKVLKYNKGTDRIQGIQVDISRISDLLFQPSVFESMINLRYTVFYFPWYFLEEEDEDCKKLYTYQDDIISLPDELRYLRWDYYPFKSLSSSFNPKNLVALKLPYGNMEQLWNEGHQDLVHLRKINLFRCKNLKKIPNLLGAVNLEKLACVECESLVKLPSLAHLTSLSLKKFPEIPNNFYELDLSETGIKEVPDFIEHLDRLRELNLTNSMVKKVSSNFSKLKSLNYLNLRGCPIVKSLFPTVDMPSPSLKYMHMDRCRSLNLLSELPPYLTYLNVNDCTSLEKVSFADQNLYQFGYLDADDGYSNEFTMLFFNCFNLNQESINNIEANAMLKIRSLAKKWAARYDWFRFSVWLGLFCCFPGNKISANKFKCQSMNSSLSLKIAPNGGSGSRFLVFSICLVPDLTHCYSFSHVECFCDYQLTVADGGYEKFESTIPFSAASKPEKCMGDHVFILSTIEMVKRDQNYEEASFEFYIRNRWYKENFIKVKRCGVHVSYVDAESETDAIEMVKWTKRSFRHDGEEGDGCPKRLK</sequence>
<evidence type="ECO:0000256" key="2">
    <source>
        <dbReference type="ARBA" id="ARBA00022614"/>
    </source>
</evidence>
<dbReference type="PANTHER" id="PTHR11017">
    <property type="entry name" value="LEUCINE-RICH REPEAT-CONTAINING PROTEIN"/>
    <property type="match status" value="1"/>
</dbReference>
<comment type="catalytic activity">
    <reaction evidence="7">
        <text>NAD(+) + H2O = ADP-D-ribose + nicotinamide + H(+)</text>
        <dbReference type="Rhea" id="RHEA:16301"/>
        <dbReference type="ChEBI" id="CHEBI:15377"/>
        <dbReference type="ChEBI" id="CHEBI:15378"/>
        <dbReference type="ChEBI" id="CHEBI:17154"/>
        <dbReference type="ChEBI" id="CHEBI:57540"/>
        <dbReference type="ChEBI" id="CHEBI:57967"/>
        <dbReference type="EC" id="3.2.2.6"/>
    </reaction>
    <physiologicalReaction direction="left-to-right" evidence="7">
        <dbReference type="Rhea" id="RHEA:16302"/>
    </physiologicalReaction>
</comment>
<keyword evidence="3" id="KW-0677">Repeat</keyword>
<dbReference type="Pfam" id="PF00931">
    <property type="entry name" value="NB-ARC"/>
    <property type="match status" value="1"/>
</dbReference>
<protein>
    <recommendedName>
        <fullName evidence="1">ADP-ribosyl cyclase/cyclic ADP-ribose hydrolase</fullName>
        <ecNumber evidence="1">3.2.2.6</ecNumber>
    </recommendedName>
</protein>
<dbReference type="InterPro" id="IPR058192">
    <property type="entry name" value="WHD_ROQ1-like"/>
</dbReference>
<evidence type="ECO:0000313" key="9">
    <source>
        <dbReference type="EMBL" id="KJB74227.1"/>
    </source>
</evidence>
<dbReference type="InterPro" id="IPR042197">
    <property type="entry name" value="Apaf_helical"/>
</dbReference>
<dbReference type="GO" id="GO:0061809">
    <property type="term" value="F:NAD+ nucleosidase activity, cyclic ADP-ribose generating"/>
    <property type="evidence" value="ECO:0007669"/>
    <property type="project" value="UniProtKB-EC"/>
</dbReference>
<dbReference type="Pfam" id="PF23282">
    <property type="entry name" value="WHD_ROQ1"/>
    <property type="match status" value="1"/>
</dbReference>
<dbReference type="EMBL" id="CM001750">
    <property type="protein sequence ID" value="KJB74227.1"/>
    <property type="molecule type" value="Genomic_DNA"/>
</dbReference>
<dbReference type="GO" id="GO:0007165">
    <property type="term" value="P:signal transduction"/>
    <property type="evidence" value="ECO:0007669"/>
    <property type="project" value="InterPro"/>
</dbReference>
<dbReference type="InterPro" id="IPR000157">
    <property type="entry name" value="TIR_dom"/>
</dbReference>
<dbReference type="AlphaFoldDB" id="A0A0D2RTZ4"/>
<evidence type="ECO:0000256" key="4">
    <source>
        <dbReference type="ARBA" id="ARBA00022801"/>
    </source>
</evidence>
<dbReference type="SMART" id="SM00255">
    <property type="entry name" value="TIR"/>
    <property type="match status" value="2"/>
</dbReference>
<keyword evidence="6" id="KW-0520">NAD</keyword>
<dbReference type="SUPFAM" id="SSF52200">
    <property type="entry name" value="Toll/Interleukin receptor TIR domain"/>
    <property type="match status" value="2"/>
</dbReference>
<dbReference type="InterPro" id="IPR035897">
    <property type="entry name" value="Toll_tir_struct_dom_sf"/>
</dbReference>
<dbReference type="InterPro" id="IPR044974">
    <property type="entry name" value="Disease_R_plants"/>
</dbReference>
<dbReference type="Gene3D" id="3.40.50.10140">
    <property type="entry name" value="Toll/interleukin-1 receptor homology (TIR) domain"/>
    <property type="match status" value="2"/>
</dbReference>
<dbReference type="SUPFAM" id="SSF46785">
    <property type="entry name" value="Winged helix' DNA-binding domain"/>
    <property type="match status" value="1"/>
</dbReference>
<dbReference type="Gene3D" id="1.10.8.430">
    <property type="entry name" value="Helical domain of apoptotic protease-activating factors"/>
    <property type="match status" value="1"/>
</dbReference>
<dbReference type="PANTHER" id="PTHR11017:SF479">
    <property type="entry name" value="DISEASE RESISTANCE PROTEIN (TIR-NBS-LRR CLASS) FAMILY"/>
    <property type="match status" value="1"/>
</dbReference>
<dbReference type="Proteomes" id="UP000032304">
    <property type="component" value="Chromosome 11"/>
</dbReference>
<feature type="domain" description="TIR" evidence="8">
    <location>
        <begin position="180"/>
        <end position="349"/>
    </location>
</feature>
<proteinExistence type="predicted"/>
<dbReference type="InterPro" id="IPR032675">
    <property type="entry name" value="LRR_dom_sf"/>
</dbReference>
<keyword evidence="2" id="KW-0433">Leucine-rich repeat</keyword>
<dbReference type="InterPro" id="IPR002182">
    <property type="entry name" value="NB-ARC"/>
</dbReference>
<gene>
    <name evidence="9" type="ORF">B456_011G280600</name>
</gene>
<accession>A0A0D2RTZ4</accession>
<dbReference type="Gramene" id="KJB74227">
    <property type="protein sequence ID" value="KJB74227"/>
    <property type="gene ID" value="B456_011G280600"/>
</dbReference>
<dbReference type="Gene3D" id="3.40.50.300">
    <property type="entry name" value="P-loop containing nucleotide triphosphate hydrolases"/>
    <property type="match status" value="1"/>
</dbReference>
<reference evidence="9 10" key="1">
    <citation type="journal article" date="2012" name="Nature">
        <title>Repeated polyploidization of Gossypium genomes and the evolution of spinnable cotton fibres.</title>
        <authorList>
            <person name="Paterson A.H."/>
            <person name="Wendel J.F."/>
            <person name="Gundlach H."/>
            <person name="Guo H."/>
            <person name="Jenkins J."/>
            <person name="Jin D."/>
            <person name="Llewellyn D."/>
            <person name="Showmaker K.C."/>
            <person name="Shu S."/>
            <person name="Udall J."/>
            <person name="Yoo M.J."/>
            <person name="Byers R."/>
            <person name="Chen W."/>
            <person name="Doron-Faigenboim A."/>
            <person name="Duke M.V."/>
            <person name="Gong L."/>
            <person name="Grimwood J."/>
            <person name="Grover C."/>
            <person name="Grupp K."/>
            <person name="Hu G."/>
            <person name="Lee T.H."/>
            <person name="Li J."/>
            <person name="Lin L."/>
            <person name="Liu T."/>
            <person name="Marler B.S."/>
            <person name="Page J.T."/>
            <person name="Roberts A.W."/>
            <person name="Romanel E."/>
            <person name="Sanders W.S."/>
            <person name="Szadkowski E."/>
            <person name="Tan X."/>
            <person name="Tang H."/>
            <person name="Xu C."/>
            <person name="Wang J."/>
            <person name="Wang Z."/>
            <person name="Zhang D."/>
            <person name="Zhang L."/>
            <person name="Ashrafi H."/>
            <person name="Bedon F."/>
            <person name="Bowers J.E."/>
            <person name="Brubaker C.L."/>
            <person name="Chee P.W."/>
            <person name="Das S."/>
            <person name="Gingle A.R."/>
            <person name="Haigler C.H."/>
            <person name="Harker D."/>
            <person name="Hoffmann L.V."/>
            <person name="Hovav R."/>
            <person name="Jones D.C."/>
            <person name="Lemke C."/>
            <person name="Mansoor S."/>
            <person name="ur Rahman M."/>
            <person name="Rainville L.N."/>
            <person name="Rambani A."/>
            <person name="Reddy U.K."/>
            <person name="Rong J.K."/>
            <person name="Saranga Y."/>
            <person name="Scheffler B.E."/>
            <person name="Scheffler J.A."/>
            <person name="Stelly D.M."/>
            <person name="Triplett B.A."/>
            <person name="Van Deynze A."/>
            <person name="Vaslin M.F."/>
            <person name="Waghmare V.N."/>
            <person name="Walford S.A."/>
            <person name="Wright R.J."/>
            <person name="Zaki E.A."/>
            <person name="Zhang T."/>
            <person name="Dennis E.S."/>
            <person name="Mayer K.F."/>
            <person name="Peterson D.G."/>
            <person name="Rokhsar D.S."/>
            <person name="Wang X."/>
            <person name="Schmutz J."/>
        </authorList>
    </citation>
    <scope>NUCLEOTIDE SEQUENCE [LARGE SCALE GENOMIC DNA]</scope>
</reference>
<feature type="domain" description="TIR" evidence="8">
    <location>
        <begin position="11"/>
        <end position="179"/>
    </location>
</feature>
<evidence type="ECO:0000256" key="7">
    <source>
        <dbReference type="ARBA" id="ARBA00047304"/>
    </source>
</evidence>
<dbReference type="OrthoDB" id="984814at2759"/>
<dbReference type="EC" id="3.2.2.6" evidence="1"/>
<evidence type="ECO:0000259" key="8">
    <source>
        <dbReference type="PROSITE" id="PS50104"/>
    </source>
</evidence>
<dbReference type="SUPFAM" id="SSF52058">
    <property type="entry name" value="L domain-like"/>
    <property type="match status" value="1"/>
</dbReference>
<dbReference type="InterPro" id="IPR036390">
    <property type="entry name" value="WH_DNA-bd_sf"/>
</dbReference>
<dbReference type="FunFam" id="3.40.50.10140:FF:000007">
    <property type="entry name" value="Disease resistance protein (TIR-NBS-LRR class)"/>
    <property type="match status" value="1"/>
</dbReference>
<keyword evidence="4" id="KW-0378">Hydrolase</keyword>
<dbReference type="GO" id="GO:0006952">
    <property type="term" value="P:defense response"/>
    <property type="evidence" value="ECO:0007669"/>
    <property type="project" value="UniProtKB-KW"/>
</dbReference>
<name>A0A0D2RTZ4_GOSRA</name>
<dbReference type="Pfam" id="PF01582">
    <property type="entry name" value="TIR"/>
    <property type="match status" value="2"/>
</dbReference>
<evidence type="ECO:0000256" key="5">
    <source>
        <dbReference type="ARBA" id="ARBA00022821"/>
    </source>
</evidence>
<keyword evidence="5" id="KW-0611">Plant defense</keyword>
<dbReference type="FunFam" id="1.10.8.430:FF:000002">
    <property type="entry name" value="Disease resistance protein (TIR-NBS-LRR class)"/>
    <property type="match status" value="1"/>
</dbReference>
<dbReference type="SUPFAM" id="SSF52540">
    <property type="entry name" value="P-loop containing nucleoside triphosphate hydrolases"/>
    <property type="match status" value="1"/>
</dbReference>
<evidence type="ECO:0000256" key="3">
    <source>
        <dbReference type="ARBA" id="ARBA00022737"/>
    </source>
</evidence>
<dbReference type="GO" id="GO:0043531">
    <property type="term" value="F:ADP binding"/>
    <property type="evidence" value="ECO:0007669"/>
    <property type="project" value="InterPro"/>
</dbReference>
<dbReference type="PROSITE" id="PS50104">
    <property type="entry name" value="TIR"/>
    <property type="match status" value="2"/>
</dbReference>
<dbReference type="InterPro" id="IPR027417">
    <property type="entry name" value="P-loop_NTPase"/>
</dbReference>